<keyword evidence="3" id="KW-0332">GMP biosynthesis</keyword>
<name>A0A382MQ84_9ZZZZ</name>
<evidence type="ECO:0000259" key="7">
    <source>
        <dbReference type="Pfam" id="PF00117"/>
    </source>
</evidence>
<dbReference type="PANTHER" id="PTHR11922">
    <property type="entry name" value="GMP SYNTHASE-RELATED"/>
    <property type="match status" value="1"/>
</dbReference>
<gene>
    <name evidence="8" type="ORF">METZ01_LOCUS302345</name>
</gene>
<evidence type="ECO:0000313" key="8">
    <source>
        <dbReference type="EMBL" id="SVC49491.1"/>
    </source>
</evidence>
<dbReference type="InterPro" id="IPR029062">
    <property type="entry name" value="Class_I_gatase-like"/>
</dbReference>
<dbReference type="GO" id="GO:0005524">
    <property type="term" value="F:ATP binding"/>
    <property type="evidence" value="ECO:0007669"/>
    <property type="project" value="UniProtKB-KW"/>
</dbReference>
<dbReference type="EMBL" id="UINC01094335">
    <property type="protein sequence ID" value="SVC49491.1"/>
    <property type="molecule type" value="Genomic_DNA"/>
</dbReference>
<keyword evidence="2" id="KW-0547">Nucleotide-binding</keyword>
<evidence type="ECO:0000256" key="1">
    <source>
        <dbReference type="ARBA" id="ARBA00022598"/>
    </source>
</evidence>
<dbReference type="Gene3D" id="3.40.50.880">
    <property type="match status" value="1"/>
</dbReference>
<keyword evidence="1" id="KW-0436">Ligase</keyword>
<dbReference type="PRINTS" id="PR00099">
    <property type="entry name" value="CPSGATASE"/>
</dbReference>
<evidence type="ECO:0000256" key="5">
    <source>
        <dbReference type="ARBA" id="ARBA00022840"/>
    </source>
</evidence>
<dbReference type="AlphaFoldDB" id="A0A382MQ84"/>
<dbReference type="PROSITE" id="PS51273">
    <property type="entry name" value="GATASE_TYPE_1"/>
    <property type="match status" value="1"/>
</dbReference>
<dbReference type="InterPro" id="IPR017926">
    <property type="entry name" value="GATASE"/>
</dbReference>
<evidence type="ECO:0000256" key="2">
    <source>
        <dbReference type="ARBA" id="ARBA00022741"/>
    </source>
</evidence>
<keyword evidence="4" id="KW-0658">Purine biosynthesis</keyword>
<dbReference type="GO" id="GO:0003921">
    <property type="term" value="F:GMP synthase activity"/>
    <property type="evidence" value="ECO:0007669"/>
    <property type="project" value="TreeGrafter"/>
</dbReference>
<dbReference type="NCBIfam" id="TIGR00888">
    <property type="entry name" value="guaA_Nterm"/>
    <property type="match status" value="1"/>
</dbReference>
<evidence type="ECO:0000256" key="3">
    <source>
        <dbReference type="ARBA" id="ARBA00022749"/>
    </source>
</evidence>
<evidence type="ECO:0000256" key="6">
    <source>
        <dbReference type="ARBA" id="ARBA00022962"/>
    </source>
</evidence>
<feature type="domain" description="Glutamine amidotransferase" evidence="7">
    <location>
        <begin position="6"/>
        <end position="141"/>
    </location>
</feature>
<dbReference type="GO" id="GO:0005829">
    <property type="term" value="C:cytosol"/>
    <property type="evidence" value="ECO:0007669"/>
    <property type="project" value="TreeGrafter"/>
</dbReference>
<sequence>MPQTIVVLDFGSQYTQVIARRIREAKVFSKVLPFDTSVTELKELSPLGIVLSGGPASVLGKDSPKPDPALFRLGVPVLGICYGLQLMGNMLGGKVESSEQREYGRGELKVNRKGSLFKGLPAKLKVWNSHGDRLAKLPKGF</sequence>
<dbReference type="InterPro" id="IPR004739">
    <property type="entry name" value="GMP_synth_GATase"/>
</dbReference>
<keyword evidence="6" id="KW-0315">Glutamine amidotransferase</keyword>
<dbReference type="Pfam" id="PF00117">
    <property type="entry name" value="GATase"/>
    <property type="match status" value="1"/>
</dbReference>
<evidence type="ECO:0000256" key="4">
    <source>
        <dbReference type="ARBA" id="ARBA00022755"/>
    </source>
</evidence>
<keyword evidence="5" id="KW-0067">ATP-binding</keyword>
<feature type="non-terminal residue" evidence="8">
    <location>
        <position position="141"/>
    </location>
</feature>
<dbReference type="SUPFAM" id="SSF52317">
    <property type="entry name" value="Class I glutamine amidotransferase-like"/>
    <property type="match status" value="1"/>
</dbReference>
<protein>
    <recommendedName>
        <fullName evidence="7">Glutamine amidotransferase domain-containing protein</fullName>
    </recommendedName>
</protein>
<dbReference type="PANTHER" id="PTHR11922:SF2">
    <property type="entry name" value="GMP SYNTHASE [GLUTAMINE-HYDROLYZING]"/>
    <property type="match status" value="1"/>
</dbReference>
<reference evidence="8" key="1">
    <citation type="submission" date="2018-05" db="EMBL/GenBank/DDBJ databases">
        <authorList>
            <person name="Lanie J.A."/>
            <person name="Ng W.-L."/>
            <person name="Kazmierczak K.M."/>
            <person name="Andrzejewski T.M."/>
            <person name="Davidsen T.M."/>
            <person name="Wayne K.J."/>
            <person name="Tettelin H."/>
            <person name="Glass J.I."/>
            <person name="Rusch D."/>
            <person name="Podicherti R."/>
            <person name="Tsui H.-C.T."/>
            <person name="Winkler M.E."/>
        </authorList>
    </citation>
    <scope>NUCLEOTIDE SEQUENCE</scope>
</reference>
<accession>A0A382MQ84</accession>
<organism evidence="8">
    <name type="scientific">marine metagenome</name>
    <dbReference type="NCBI Taxonomy" id="408172"/>
    <lineage>
        <taxon>unclassified sequences</taxon>
        <taxon>metagenomes</taxon>
        <taxon>ecological metagenomes</taxon>
    </lineage>
</organism>
<proteinExistence type="predicted"/>